<dbReference type="Proteomes" id="UP000323067">
    <property type="component" value="Chromosome vi"/>
</dbReference>
<dbReference type="EMBL" id="CP023323">
    <property type="protein sequence ID" value="ATY61315.1"/>
    <property type="molecule type" value="Genomic_DNA"/>
</dbReference>
<dbReference type="InterPro" id="IPR040841">
    <property type="entry name" value="Luciferase_dom"/>
</dbReference>
<evidence type="ECO:0000256" key="1">
    <source>
        <dbReference type="SAM" id="Phobius"/>
    </source>
</evidence>
<dbReference type="Pfam" id="PF17648">
    <property type="entry name" value="Luciferase"/>
    <property type="match status" value="1"/>
</dbReference>
<dbReference type="AlphaFoldDB" id="A0A2H4SDX3"/>
<organism evidence="3 4">
    <name type="scientific">Cordyceps militaris</name>
    <name type="common">Caterpillar fungus</name>
    <name type="synonym">Clavaria militaris</name>
    <dbReference type="NCBI Taxonomy" id="73501"/>
    <lineage>
        <taxon>Eukaryota</taxon>
        <taxon>Fungi</taxon>
        <taxon>Dikarya</taxon>
        <taxon>Ascomycota</taxon>
        <taxon>Pezizomycotina</taxon>
        <taxon>Sordariomycetes</taxon>
        <taxon>Hypocreomycetidae</taxon>
        <taxon>Hypocreales</taxon>
        <taxon>Cordycipitaceae</taxon>
        <taxon>Cordyceps</taxon>
    </lineage>
</organism>
<dbReference type="PANTHER" id="PTHR38695:SF1">
    <property type="entry name" value="AMINO ACID PERMEASE_ SLC12A DOMAIN-CONTAINING PROTEIN"/>
    <property type="match status" value="1"/>
</dbReference>
<name>A0A2H4SDX3_CORMI</name>
<feature type="domain" description="Luciferase" evidence="2">
    <location>
        <begin position="187"/>
        <end position="253"/>
    </location>
</feature>
<reference evidence="3 4" key="1">
    <citation type="journal article" date="2017" name="BMC Genomics">
        <title>Chromosome level assembly and secondary metabolite potential of the parasitic fungus Cordyceps militaris.</title>
        <authorList>
            <person name="Kramer G.J."/>
            <person name="Nodwell J.R."/>
        </authorList>
    </citation>
    <scope>NUCLEOTIDE SEQUENCE [LARGE SCALE GENOMIC DNA]</scope>
    <source>
        <strain evidence="3 4">ATCC 34164</strain>
    </source>
</reference>
<dbReference type="PANTHER" id="PTHR38695">
    <property type="entry name" value="AMINO ACID PERMEASE_ SLC12A DOMAIN-CONTAINING PROTEIN"/>
    <property type="match status" value="1"/>
</dbReference>
<evidence type="ECO:0000313" key="3">
    <source>
        <dbReference type="EMBL" id="ATY61315.1"/>
    </source>
</evidence>
<dbReference type="VEuPathDB" id="FungiDB:A9K55_006554"/>
<dbReference type="OrthoDB" id="5358398at2759"/>
<evidence type="ECO:0000259" key="2">
    <source>
        <dbReference type="Pfam" id="PF17648"/>
    </source>
</evidence>
<proteinExistence type="predicted"/>
<sequence>MADYSYPRLFASCQQIITQFFQRRPLVASATLGLGLAAIPIISHIVRSYRGFLALGPGGLPYNFLGWSMQAIAQPLARHDTRESRPFADPRIFGHYAPHGRTAYLEDVPARRGERPEVPTYVAPQRQMNHHSDASRIEAMKRDLAGSVAQQAEVLTLAPSQLEGPKHQALWLGEAAEKPAYLAKSTRGEFAHVHPDGSSHLILSLADAETATAKGWAERHMLSGVLLPLNYVFVYAPRDEDELEVWQQFLAASISFNTASSEAACSHAS</sequence>
<dbReference type="VEuPathDB" id="FungiDB:CCM_02365"/>
<gene>
    <name evidence="3" type="ORF">A9K55_006554</name>
</gene>
<keyword evidence="1" id="KW-0812">Transmembrane</keyword>
<evidence type="ECO:0000313" key="4">
    <source>
        <dbReference type="Proteomes" id="UP000323067"/>
    </source>
</evidence>
<dbReference type="InterPro" id="IPR048273">
    <property type="entry name" value="Luciferase"/>
</dbReference>
<feature type="transmembrane region" description="Helical" evidence="1">
    <location>
        <begin position="26"/>
        <end position="46"/>
    </location>
</feature>
<accession>A0A2H4SDX3</accession>
<keyword evidence="1" id="KW-0472">Membrane</keyword>
<protein>
    <submittedName>
        <fullName evidence="3">Phospholipase carboxylesterase</fullName>
    </submittedName>
</protein>
<keyword evidence="1" id="KW-1133">Transmembrane helix</keyword>